<protein>
    <submittedName>
        <fullName evidence="1">Uncharacterized protein</fullName>
    </submittedName>
</protein>
<gene>
    <name evidence="1" type="ORF">LYNGBM3L_19980</name>
</gene>
<evidence type="ECO:0000313" key="1">
    <source>
        <dbReference type="EMBL" id="EGJ33892.1"/>
    </source>
</evidence>
<dbReference type="AlphaFoldDB" id="F4XMI3"/>
<proteinExistence type="predicted"/>
<organism evidence="1 2">
    <name type="scientific">Moorena producens 3L</name>
    <dbReference type="NCBI Taxonomy" id="489825"/>
    <lineage>
        <taxon>Bacteria</taxon>
        <taxon>Bacillati</taxon>
        <taxon>Cyanobacteriota</taxon>
        <taxon>Cyanophyceae</taxon>
        <taxon>Coleofasciculales</taxon>
        <taxon>Coleofasciculaceae</taxon>
        <taxon>Moorena</taxon>
    </lineage>
</organism>
<keyword evidence="2" id="KW-1185">Reference proteome</keyword>
<dbReference type="Proteomes" id="UP000003959">
    <property type="component" value="Unassembled WGS sequence"/>
</dbReference>
<accession>F4XMI3</accession>
<dbReference type="HOGENOM" id="CLU_2554539_0_0_3"/>
<dbReference type="EMBL" id="GL890840">
    <property type="protein sequence ID" value="EGJ33892.1"/>
    <property type="molecule type" value="Genomic_DNA"/>
</dbReference>
<evidence type="ECO:0000313" key="2">
    <source>
        <dbReference type="Proteomes" id="UP000003959"/>
    </source>
</evidence>
<name>F4XMI3_9CYAN</name>
<sequence>MISLVKGLNVRGIEVDISTFYKASKVSNPMVFYNLFVDLIKSINKSQKIGKAKLALFPRLFNNSDRNHASCYGAKVFIKSNY</sequence>
<reference evidence="2" key="1">
    <citation type="journal article" date="2011" name="Proc. Natl. Acad. Sci. U.S.A.">
        <title>Genomic insights into the physiology and ecology of the marine filamentous cyanobacterium Lyngbya majuscula.</title>
        <authorList>
            <person name="Jones A.C."/>
            <person name="Monroe E.A."/>
            <person name="Podell S."/>
            <person name="Hess W.R."/>
            <person name="Klages S."/>
            <person name="Esquenazi E."/>
            <person name="Niessen S."/>
            <person name="Hoover H."/>
            <person name="Rothmann M."/>
            <person name="Lasken R.S."/>
            <person name="Yates J.R.III."/>
            <person name="Reinhardt R."/>
            <person name="Kube M."/>
            <person name="Burkart M.D."/>
            <person name="Allen E.E."/>
            <person name="Dorrestein P.C."/>
            <person name="Gerwick W.H."/>
            <person name="Gerwick L."/>
        </authorList>
    </citation>
    <scope>NUCLEOTIDE SEQUENCE [LARGE SCALE GENOMIC DNA]</scope>
    <source>
        <strain evidence="2">3L</strain>
    </source>
</reference>